<dbReference type="AlphaFoldDB" id="A0AAW1R5Z8"/>
<evidence type="ECO:0000313" key="10">
    <source>
        <dbReference type="EMBL" id="KAK9829207.1"/>
    </source>
</evidence>
<keyword evidence="5" id="KW-0732">Signal</keyword>
<evidence type="ECO:0000256" key="7">
    <source>
        <dbReference type="ARBA" id="ARBA00022989"/>
    </source>
</evidence>
<protein>
    <recommendedName>
        <fullName evidence="3">ER membrane protein complex subunit 10</fullName>
    </recommendedName>
</protein>
<keyword evidence="7" id="KW-1133">Transmembrane helix</keyword>
<name>A0AAW1R5Z8_9CHLO</name>
<evidence type="ECO:0000256" key="4">
    <source>
        <dbReference type="ARBA" id="ARBA00022692"/>
    </source>
</evidence>
<evidence type="ECO:0000256" key="6">
    <source>
        <dbReference type="ARBA" id="ARBA00022824"/>
    </source>
</evidence>
<organism evidence="10 11">
    <name type="scientific">[Myrmecia] bisecta</name>
    <dbReference type="NCBI Taxonomy" id="41462"/>
    <lineage>
        <taxon>Eukaryota</taxon>
        <taxon>Viridiplantae</taxon>
        <taxon>Chlorophyta</taxon>
        <taxon>core chlorophytes</taxon>
        <taxon>Trebouxiophyceae</taxon>
        <taxon>Trebouxiales</taxon>
        <taxon>Trebouxiaceae</taxon>
        <taxon>Myrmecia</taxon>
    </lineage>
</organism>
<keyword evidence="8" id="KW-0472">Membrane</keyword>
<comment type="subcellular location">
    <subcellularLocation>
        <location evidence="1">Endoplasmic reticulum membrane</location>
        <topology evidence="1">Single-pass type I membrane protein</topology>
    </subcellularLocation>
</comment>
<sequence length="265" mass="27608">MPLNSVLTTSSYAQIVVEHAFGDDVFTPAGELVLQGPADGPLTFIREALTTQHKQAFTKLLAQDGFYKLRLPSKAEASDSPKVLASVRARCLASDQFQEQLSLHVNEHAQVIAADYSTASGVCRPGLQAPTPPSDWQFPADAKVDVVQPVAAPVLTMTRAFPMDPLNPGMAQSANGPGQGVPGADGKAAGQGDKPKVDERSWLARNWMFLVPVALVLLQLMAAPEPTATQRQAAGRAAGAGGAGAGASVARGAARPAVTAGPKRR</sequence>
<evidence type="ECO:0000256" key="5">
    <source>
        <dbReference type="ARBA" id="ARBA00022729"/>
    </source>
</evidence>
<dbReference type="GO" id="GO:0005789">
    <property type="term" value="C:endoplasmic reticulum membrane"/>
    <property type="evidence" value="ECO:0007669"/>
    <property type="project" value="UniProtKB-SubCell"/>
</dbReference>
<reference evidence="10 11" key="1">
    <citation type="journal article" date="2024" name="Nat. Commun.">
        <title>Phylogenomics reveals the evolutionary origins of lichenization in chlorophyte algae.</title>
        <authorList>
            <person name="Puginier C."/>
            <person name="Libourel C."/>
            <person name="Otte J."/>
            <person name="Skaloud P."/>
            <person name="Haon M."/>
            <person name="Grisel S."/>
            <person name="Petersen M."/>
            <person name="Berrin J.G."/>
            <person name="Delaux P.M."/>
            <person name="Dal Grande F."/>
            <person name="Keller J."/>
        </authorList>
    </citation>
    <scope>NUCLEOTIDE SEQUENCE [LARGE SCALE GENOMIC DNA]</scope>
    <source>
        <strain evidence="10 11">SAG 2043</strain>
    </source>
</reference>
<feature type="region of interest" description="Disordered" evidence="9">
    <location>
        <begin position="232"/>
        <end position="265"/>
    </location>
</feature>
<proteinExistence type="inferred from homology"/>
<evidence type="ECO:0000256" key="8">
    <source>
        <dbReference type="ARBA" id="ARBA00023136"/>
    </source>
</evidence>
<dbReference type="PANTHER" id="PTHR21397">
    <property type="entry name" value="CHROMATIN COMPLEXES SUBUNIT BAP18-RELATED"/>
    <property type="match status" value="1"/>
</dbReference>
<evidence type="ECO:0000256" key="1">
    <source>
        <dbReference type="ARBA" id="ARBA00004115"/>
    </source>
</evidence>
<gene>
    <name evidence="10" type="ORF">WJX72_004495</name>
</gene>
<accession>A0AAW1R5Z8</accession>
<evidence type="ECO:0000256" key="9">
    <source>
        <dbReference type="SAM" id="MobiDB-lite"/>
    </source>
</evidence>
<keyword evidence="6" id="KW-0256">Endoplasmic reticulum</keyword>
<comment type="similarity">
    <text evidence="2">Belongs to the EMC10 family.</text>
</comment>
<dbReference type="CDD" id="cd22209">
    <property type="entry name" value="EMC10"/>
    <property type="match status" value="1"/>
</dbReference>
<evidence type="ECO:0000256" key="3">
    <source>
        <dbReference type="ARBA" id="ARBA00020105"/>
    </source>
</evidence>
<keyword evidence="11" id="KW-1185">Reference proteome</keyword>
<dbReference type="Proteomes" id="UP001489004">
    <property type="component" value="Unassembled WGS sequence"/>
</dbReference>
<dbReference type="Pfam" id="PF21203">
    <property type="entry name" value="ECM10"/>
    <property type="match status" value="1"/>
</dbReference>
<evidence type="ECO:0000313" key="11">
    <source>
        <dbReference type="Proteomes" id="UP001489004"/>
    </source>
</evidence>
<feature type="compositionally biased region" description="Low complexity" evidence="9">
    <location>
        <begin position="246"/>
        <end position="257"/>
    </location>
</feature>
<keyword evidence="4" id="KW-0812">Transmembrane</keyword>
<feature type="region of interest" description="Disordered" evidence="9">
    <location>
        <begin position="166"/>
        <end position="196"/>
    </location>
</feature>
<dbReference type="PANTHER" id="PTHR21397:SF4">
    <property type="entry name" value="ER MEMBRANE PROTEIN COMPLEX SUBUNIT 10"/>
    <property type="match status" value="1"/>
</dbReference>
<dbReference type="EMBL" id="JALJOR010000001">
    <property type="protein sequence ID" value="KAK9829207.1"/>
    <property type="molecule type" value="Genomic_DNA"/>
</dbReference>
<evidence type="ECO:0000256" key="2">
    <source>
        <dbReference type="ARBA" id="ARBA00007695"/>
    </source>
</evidence>
<comment type="caution">
    <text evidence="10">The sequence shown here is derived from an EMBL/GenBank/DDBJ whole genome shotgun (WGS) entry which is preliminary data.</text>
</comment>